<dbReference type="InterPro" id="IPR036249">
    <property type="entry name" value="Thioredoxin-like_sf"/>
</dbReference>
<evidence type="ECO:0000256" key="2">
    <source>
        <dbReference type="SAM" id="Phobius"/>
    </source>
</evidence>
<dbReference type="Proteomes" id="UP000235122">
    <property type="component" value="Unassembled WGS sequence"/>
</dbReference>
<dbReference type="Pfam" id="PF13462">
    <property type="entry name" value="Thioredoxin_4"/>
    <property type="match status" value="1"/>
</dbReference>
<organism evidence="4 5">
    <name type="scientific">Winkia neuii</name>
    <dbReference type="NCBI Taxonomy" id="33007"/>
    <lineage>
        <taxon>Bacteria</taxon>
        <taxon>Bacillati</taxon>
        <taxon>Actinomycetota</taxon>
        <taxon>Actinomycetes</taxon>
        <taxon>Actinomycetales</taxon>
        <taxon>Actinomycetaceae</taxon>
        <taxon>Winkia</taxon>
    </lineage>
</organism>
<dbReference type="Gene3D" id="3.40.30.10">
    <property type="entry name" value="Glutaredoxin"/>
    <property type="match status" value="1"/>
</dbReference>
<dbReference type="EMBL" id="PKKO01000002">
    <property type="protein sequence ID" value="PKY72727.1"/>
    <property type="molecule type" value="Genomic_DNA"/>
</dbReference>
<feature type="transmembrane region" description="Helical" evidence="2">
    <location>
        <begin position="45"/>
        <end position="66"/>
    </location>
</feature>
<reference evidence="4 5" key="1">
    <citation type="submission" date="2017-12" db="EMBL/GenBank/DDBJ databases">
        <title>Phylogenetic diversity of female urinary microbiome.</title>
        <authorList>
            <person name="Thomas-White K."/>
            <person name="Wolfe A.J."/>
        </authorList>
    </citation>
    <scope>NUCLEOTIDE SEQUENCE [LARGE SCALE GENOMIC DNA]</scope>
    <source>
        <strain evidence="4 5">UMB0402</strain>
    </source>
</reference>
<feature type="compositionally biased region" description="Basic and acidic residues" evidence="1">
    <location>
        <begin position="9"/>
        <end position="26"/>
    </location>
</feature>
<dbReference type="InterPro" id="IPR012336">
    <property type="entry name" value="Thioredoxin-like_fold"/>
</dbReference>
<dbReference type="GeneID" id="35867755"/>
<keyword evidence="2" id="KW-1133">Transmembrane helix</keyword>
<evidence type="ECO:0000313" key="5">
    <source>
        <dbReference type="Proteomes" id="UP000235122"/>
    </source>
</evidence>
<keyword evidence="2" id="KW-0472">Membrane</keyword>
<name>A0A2I1INM9_9ACTO</name>
<evidence type="ECO:0000259" key="3">
    <source>
        <dbReference type="Pfam" id="PF13462"/>
    </source>
</evidence>
<evidence type="ECO:0000313" key="4">
    <source>
        <dbReference type="EMBL" id="PKY72727.1"/>
    </source>
</evidence>
<sequence length="276" mass="30066">MAKSSNKKSATEKMSPKERERLEKAKQQLQAKRKKAQKARTTRNITIGVIVVAALVAIGLIGGVLWSKKSSSKAGGASYSQSVKSNKGIVLSKDGVGKRVKGLPNVELYSDYVCVHCLDLEQAIGHDLVQAAKDGKINLIFKPVVTMSSHYSWGFPAATAALQVASKQPQKFVDLHFALTDQVLKDAKEGRAESSLTSIEEGKKEVAQVAKEQGIDQAVIDSFDVDKTKDTLQAWTKDWVNSGLTDKKSYGTPMLVRDGKVIQAKSFKDMLEQATK</sequence>
<accession>A0A2I1INM9</accession>
<evidence type="ECO:0000256" key="1">
    <source>
        <dbReference type="SAM" id="MobiDB-lite"/>
    </source>
</evidence>
<dbReference type="RefSeq" id="WP_024331059.1">
    <property type="nucleotide sequence ID" value="NZ_JASOXK010000002.1"/>
</dbReference>
<feature type="domain" description="Thioredoxin-like fold" evidence="3">
    <location>
        <begin position="105"/>
        <end position="271"/>
    </location>
</feature>
<dbReference type="CDD" id="cd02972">
    <property type="entry name" value="DsbA_family"/>
    <property type="match status" value="1"/>
</dbReference>
<dbReference type="STRING" id="33007.HMPREF3198_01519"/>
<keyword evidence="2" id="KW-0812">Transmembrane</keyword>
<proteinExistence type="predicted"/>
<protein>
    <recommendedName>
        <fullName evidence="3">Thioredoxin-like fold domain-containing protein</fullName>
    </recommendedName>
</protein>
<dbReference type="SUPFAM" id="SSF52833">
    <property type="entry name" value="Thioredoxin-like"/>
    <property type="match status" value="1"/>
</dbReference>
<keyword evidence="5" id="KW-1185">Reference proteome</keyword>
<dbReference type="AlphaFoldDB" id="A0A2I1INM9"/>
<gene>
    <name evidence="4" type="ORF">CYJ19_03530</name>
</gene>
<feature type="region of interest" description="Disordered" evidence="1">
    <location>
        <begin position="1"/>
        <end position="37"/>
    </location>
</feature>
<comment type="caution">
    <text evidence="4">The sequence shown here is derived from an EMBL/GenBank/DDBJ whole genome shotgun (WGS) entry which is preliminary data.</text>
</comment>